<evidence type="ECO:0000313" key="1">
    <source>
        <dbReference type="EMBL" id="CAA6824344.1"/>
    </source>
</evidence>
<dbReference type="EMBL" id="CACVAU010000073">
    <property type="protein sequence ID" value="CAA6824344.1"/>
    <property type="molecule type" value="Genomic_DNA"/>
</dbReference>
<gene>
    <name evidence="1" type="ORF">HELGO_WM50451</name>
</gene>
<protein>
    <submittedName>
        <fullName evidence="1">Uncharacterized protein</fullName>
    </submittedName>
</protein>
<accession>A0A6S6TY21</accession>
<name>A0A6S6TY21_9BACT</name>
<dbReference type="AlphaFoldDB" id="A0A6S6TY21"/>
<organism evidence="1">
    <name type="scientific">uncultured Sulfurovum sp</name>
    <dbReference type="NCBI Taxonomy" id="269237"/>
    <lineage>
        <taxon>Bacteria</taxon>
        <taxon>Pseudomonadati</taxon>
        <taxon>Campylobacterota</taxon>
        <taxon>Epsilonproteobacteria</taxon>
        <taxon>Campylobacterales</taxon>
        <taxon>Sulfurovaceae</taxon>
        <taxon>Sulfurovum</taxon>
        <taxon>environmental samples</taxon>
    </lineage>
</organism>
<reference evidence="1" key="1">
    <citation type="submission" date="2020-01" db="EMBL/GenBank/DDBJ databases">
        <authorList>
            <person name="Meier V. D."/>
            <person name="Meier V D."/>
        </authorList>
    </citation>
    <scope>NUCLEOTIDE SEQUENCE</scope>
    <source>
        <strain evidence="1">HLG_WM_MAG_05</strain>
    </source>
</reference>
<proteinExistence type="predicted"/>
<feature type="non-terminal residue" evidence="1">
    <location>
        <position position="1"/>
    </location>
</feature>
<sequence length="75" mass="8482">SFRFAFSFIHSDISIGFFAPINIAITDKYITIGKLYCRPSALETAKEHSKSNLKKVGKKPTKTPINHQIKTIKML</sequence>